<name>S8C7R4_DACHA</name>
<dbReference type="Proteomes" id="UP000015100">
    <property type="component" value="Unassembled WGS sequence"/>
</dbReference>
<evidence type="ECO:0000256" key="1">
    <source>
        <dbReference type="SAM" id="SignalP"/>
    </source>
</evidence>
<evidence type="ECO:0000313" key="2">
    <source>
        <dbReference type="EMBL" id="EPS43777.1"/>
    </source>
</evidence>
<dbReference type="HOGENOM" id="CLU_653855_0_0_1"/>
<reference evidence="2 3" key="1">
    <citation type="journal article" date="2013" name="PLoS Genet.">
        <title>Genomic mechanisms accounting for the adaptation to parasitism in nematode-trapping fungi.</title>
        <authorList>
            <person name="Meerupati T."/>
            <person name="Andersson K.M."/>
            <person name="Friman E."/>
            <person name="Kumar D."/>
            <person name="Tunlid A."/>
            <person name="Ahren D."/>
        </authorList>
    </citation>
    <scope>NUCLEOTIDE SEQUENCE [LARGE SCALE GENOMIC DNA]</scope>
    <source>
        <strain evidence="2 3">CBS 200.50</strain>
    </source>
</reference>
<feature type="signal peptide" evidence="1">
    <location>
        <begin position="1"/>
        <end position="23"/>
    </location>
</feature>
<proteinExistence type="predicted"/>
<feature type="chain" id="PRO_5004548935" evidence="1">
    <location>
        <begin position="24"/>
        <end position="420"/>
    </location>
</feature>
<protein>
    <submittedName>
        <fullName evidence="2">Uncharacterized protein</fullName>
    </submittedName>
</protein>
<keyword evidence="3" id="KW-1185">Reference proteome</keyword>
<gene>
    <name evidence="2" type="ORF">H072_2217</name>
</gene>
<evidence type="ECO:0000313" key="3">
    <source>
        <dbReference type="Proteomes" id="UP000015100"/>
    </source>
</evidence>
<accession>S8C7R4</accession>
<dbReference type="AlphaFoldDB" id="S8C7R4"/>
<sequence>MGLISKISRPLIVLAGSLSTVNAWNYLFTGPGYSGPDRFDDFISVEEENDYNCYNAGIDLRTKPSNLWIEVPSGEPRAPKYMAIYGKPFQEVVKLEDKFGHFQDPEYYGCTDDNLFAIAAWYQGFSNLQDLAFPFYNNQLAHIQAIDMNGASDLIKGLIQKLQPGQGDIIIKNIFNGDWTFGEGVIDLLPIGVFPPRYRGGDNWVTDADLIRAEDVYLQQGNGPSGYLTDTEYKRGQDRVRRTYNNYASPKPDYLNTVSNAGLSELNSVIQEAANEDEGLESAMFDFNLGQPEILPAANMNQELEIEDQKPPEELDPFDDPERYEEVLDLDIPNERIFQMTLDGTINELPPKIKAQLMKQWDERSAAMHEQISQQIDELTEAQTAAIREVLRSFRGERGYEDILEDEYNDWTGLDEEFKK</sequence>
<reference evidence="3" key="2">
    <citation type="submission" date="2013-04" db="EMBL/GenBank/DDBJ databases">
        <title>Genomic mechanisms accounting for the adaptation to parasitism in nematode-trapping fungi.</title>
        <authorList>
            <person name="Ahren D.G."/>
        </authorList>
    </citation>
    <scope>NUCLEOTIDE SEQUENCE [LARGE SCALE GENOMIC DNA]</scope>
    <source>
        <strain evidence="3">CBS 200.50</strain>
    </source>
</reference>
<organism evidence="2 3">
    <name type="scientific">Dactylellina haptotyla (strain CBS 200.50)</name>
    <name type="common">Nematode-trapping fungus</name>
    <name type="synonym">Monacrosporium haptotylum</name>
    <dbReference type="NCBI Taxonomy" id="1284197"/>
    <lineage>
        <taxon>Eukaryota</taxon>
        <taxon>Fungi</taxon>
        <taxon>Dikarya</taxon>
        <taxon>Ascomycota</taxon>
        <taxon>Pezizomycotina</taxon>
        <taxon>Orbiliomycetes</taxon>
        <taxon>Orbiliales</taxon>
        <taxon>Orbiliaceae</taxon>
        <taxon>Dactylellina</taxon>
    </lineage>
</organism>
<comment type="caution">
    <text evidence="2">The sequence shown here is derived from an EMBL/GenBank/DDBJ whole genome shotgun (WGS) entry which is preliminary data.</text>
</comment>
<dbReference type="EMBL" id="AQGS01000065">
    <property type="protein sequence ID" value="EPS43777.1"/>
    <property type="molecule type" value="Genomic_DNA"/>
</dbReference>
<dbReference type="OrthoDB" id="10451064at2759"/>
<keyword evidence="1" id="KW-0732">Signal</keyword>